<dbReference type="AlphaFoldDB" id="A0A8J5EZC7"/>
<protein>
    <submittedName>
        <fullName evidence="1">Uncharacterized protein</fullName>
    </submittedName>
</protein>
<dbReference type="PANTHER" id="PTHR47523">
    <property type="entry name" value="F21O3.11 PROTEIN"/>
    <property type="match status" value="1"/>
</dbReference>
<keyword evidence="2" id="KW-1185">Reference proteome</keyword>
<dbReference type="Proteomes" id="UP000734854">
    <property type="component" value="Unassembled WGS sequence"/>
</dbReference>
<dbReference type="EMBL" id="JACMSC010000017">
    <property type="protein sequence ID" value="KAG6478115.1"/>
    <property type="molecule type" value="Genomic_DNA"/>
</dbReference>
<accession>A0A8J5EZC7</accession>
<proteinExistence type="predicted"/>
<comment type="caution">
    <text evidence="1">The sequence shown here is derived from an EMBL/GenBank/DDBJ whole genome shotgun (WGS) entry which is preliminary data.</text>
</comment>
<gene>
    <name evidence="1" type="ORF">ZIOFF_061547</name>
</gene>
<organism evidence="1 2">
    <name type="scientific">Zingiber officinale</name>
    <name type="common">Ginger</name>
    <name type="synonym">Amomum zingiber</name>
    <dbReference type="NCBI Taxonomy" id="94328"/>
    <lineage>
        <taxon>Eukaryota</taxon>
        <taxon>Viridiplantae</taxon>
        <taxon>Streptophyta</taxon>
        <taxon>Embryophyta</taxon>
        <taxon>Tracheophyta</taxon>
        <taxon>Spermatophyta</taxon>
        <taxon>Magnoliopsida</taxon>
        <taxon>Liliopsida</taxon>
        <taxon>Zingiberales</taxon>
        <taxon>Zingiberaceae</taxon>
        <taxon>Zingiber</taxon>
    </lineage>
</organism>
<sequence>MMWYMNKFKSDFRGQIVSIERVQSSLDHVPHRYLLAESGDTIYTSFIGTKQYKDVIADANILQGAIFHEGNAVDDLSDIESDHAGKEKKIDENLGKPIQAKRKRLRETPKPAAHRVCVADKFTYLRETPKPALRDYVHQKGWQGYFKTYCIPEDLVPRILSPAYFHHYNTQVQQPSLHECSTYEEETSRSSFQKDKTNDGEELVLGVGPVQTSIWRLTNLAPSEAIYLIGSSSVESLSGAEYSELTSVQHTSLDPDYEIGSLFEDRNTCSDGPNNFVLYCTSDFFTISKEVHVRTRRGAGKTSLFIALLDHSQRNRAKLDIIYSDMVEHKVVEGGVCYLDSVGVSLQALQKEISSFREELEAGVCDLRRKTDLVVLMITWIWRLTIRPSGFLLLANISFPKRSAAMPIEGITAFRRLVHHVLATNEKMAFQASVRELVIGVGKRAGAASPSNEGFSEKRNLLQLLQAVVMGAASALRKP</sequence>
<dbReference type="PANTHER" id="PTHR47523:SF1">
    <property type="entry name" value="F21O3.11 PROTEIN"/>
    <property type="match status" value="1"/>
</dbReference>
<evidence type="ECO:0000313" key="2">
    <source>
        <dbReference type="Proteomes" id="UP000734854"/>
    </source>
</evidence>
<name>A0A8J5EZC7_ZINOF</name>
<reference evidence="1 2" key="1">
    <citation type="submission" date="2020-08" db="EMBL/GenBank/DDBJ databases">
        <title>Plant Genome Project.</title>
        <authorList>
            <person name="Zhang R.-G."/>
        </authorList>
    </citation>
    <scope>NUCLEOTIDE SEQUENCE [LARGE SCALE GENOMIC DNA]</scope>
    <source>
        <tissue evidence="1">Rhizome</tissue>
    </source>
</reference>
<evidence type="ECO:0000313" key="1">
    <source>
        <dbReference type="EMBL" id="KAG6478115.1"/>
    </source>
</evidence>